<evidence type="ECO:0000313" key="3">
    <source>
        <dbReference type="EMBL" id="MCB5363807.1"/>
    </source>
</evidence>
<evidence type="ECO:0000313" key="4">
    <source>
        <dbReference type="Proteomes" id="UP000776983"/>
    </source>
</evidence>
<dbReference type="Pfam" id="PF13279">
    <property type="entry name" value="4HBT_2"/>
    <property type="match status" value="1"/>
</dbReference>
<dbReference type="PANTHER" id="PTHR31793">
    <property type="entry name" value="4-HYDROXYBENZOYL-COA THIOESTERASE FAMILY MEMBER"/>
    <property type="match status" value="1"/>
</dbReference>
<accession>A0ABS8CCQ4</accession>
<dbReference type="Gene3D" id="3.10.129.10">
    <property type="entry name" value="Hotdog Thioesterase"/>
    <property type="match status" value="1"/>
</dbReference>
<organism evidence="3 4">
    <name type="scientific">Mesopusillimonas faecipullorum</name>
    <dbReference type="NCBI Taxonomy" id="2755040"/>
    <lineage>
        <taxon>Bacteria</taxon>
        <taxon>Pseudomonadati</taxon>
        <taxon>Pseudomonadota</taxon>
        <taxon>Betaproteobacteria</taxon>
        <taxon>Burkholderiales</taxon>
        <taxon>Alcaligenaceae</taxon>
        <taxon>Mesopusillimonas</taxon>
    </lineage>
</organism>
<keyword evidence="4" id="KW-1185">Reference proteome</keyword>
<keyword evidence="2" id="KW-0378">Hydrolase</keyword>
<dbReference type="InterPro" id="IPR029069">
    <property type="entry name" value="HotDog_dom_sf"/>
</dbReference>
<comment type="caution">
    <text evidence="3">The sequence shown here is derived from an EMBL/GenBank/DDBJ whole genome shotgun (WGS) entry which is preliminary data.</text>
</comment>
<proteinExistence type="inferred from homology"/>
<protein>
    <submittedName>
        <fullName evidence="3">Acyl-CoA thioesterase</fullName>
    </submittedName>
</protein>
<reference evidence="3 4" key="1">
    <citation type="submission" date="2020-07" db="EMBL/GenBank/DDBJ databases">
        <title>Pusillimonas sp. nov., isolated from poultry manure in Taiwan.</title>
        <authorList>
            <person name="Lin S.-Y."/>
            <person name="Tang Y.-S."/>
            <person name="Young C.-C."/>
        </authorList>
    </citation>
    <scope>NUCLEOTIDE SEQUENCE [LARGE SCALE GENOMIC DNA]</scope>
    <source>
        <strain evidence="3 4">CC-YST705</strain>
    </source>
</reference>
<dbReference type="CDD" id="cd00586">
    <property type="entry name" value="4HBT"/>
    <property type="match status" value="1"/>
</dbReference>
<sequence length="143" mass="16213">MSSRVHSMPIQVLFRHCDPAAIVFYPRYVELVHDVVEHWFNHGLLISYYTLHSERSLGIPTVNLQVDFKAPSRLGDQLSGHLRVLKLGRTSAQLNVQLCGPDNKVRVEATATIVFVSVKDISPLEIPADFRERMSLYLVDDQA</sequence>
<name>A0ABS8CCQ4_9BURK</name>
<dbReference type="InterPro" id="IPR050563">
    <property type="entry name" value="4-hydroxybenzoyl-CoA_TE"/>
</dbReference>
<dbReference type="SUPFAM" id="SSF54637">
    <property type="entry name" value="Thioesterase/thiol ester dehydrase-isomerase"/>
    <property type="match status" value="1"/>
</dbReference>
<dbReference type="PANTHER" id="PTHR31793:SF27">
    <property type="entry name" value="NOVEL THIOESTERASE SUPERFAMILY DOMAIN AND SAPOSIN A-TYPE DOMAIN CONTAINING PROTEIN (0610012H03RIK)"/>
    <property type="match status" value="1"/>
</dbReference>
<dbReference type="RefSeq" id="WP_226954177.1">
    <property type="nucleotide sequence ID" value="NZ_JACDXW010000004.1"/>
</dbReference>
<comment type="similarity">
    <text evidence="1">Belongs to the 4-hydroxybenzoyl-CoA thioesterase family.</text>
</comment>
<evidence type="ECO:0000256" key="1">
    <source>
        <dbReference type="ARBA" id="ARBA00005953"/>
    </source>
</evidence>
<dbReference type="EMBL" id="JACDXW010000004">
    <property type="protein sequence ID" value="MCB5363807.1"/>
    <property type="molecule type" value="Genomic_DNA"/>
</dbReference>
<dbReference type="Proteomes" id="UP000776983">
    <property type="component" value="Unassembled WGS sequence"/>
</dbReference>
<evidence type="ECO:0000256" key="2">
    <source>
        <dbReference type="ARBA" id="ARBA00022801"/>
    </source>
</evidence>
<gene>
    <name evidence="3" type="ORF">H0484_08605</name>
</gene>